<gene>
    <name evidence="3" type="ORF">AMC99_01774</name>
</gene>
<dbReference type="RefSeq" id="WP_061925512.1">
    <property type="nucleotide sequence ID" value="NZ_CP012669.1"/>
</dbReference>
<dbReference type="KEGG" id="aep:AMC99_01774"/>
<dbReference type="SUPFAM" id="SSF158634">
    <property type="entry name" value="RPA2825-like"/>
    <property type="match status" value="1"/>
</dbReference>
<sequence>MSIFGKIKDAIFGKKAEAKTVPTTPTPSTAPSGGAGWGSAAHKQGMSEVDVEQRLDGMEGADRLNWRTSIVDLMKLIGVDSSYENRKELATELGRSDYSGSAEDNIWLHKQTMKELAKNGGKVPSSFLD</sequence>
<evidence type="ECO:0000259" key="2">
    <source>
        <dbReference type="Pfam" id="PF12200"/>
    </source>
</evidence>
<feature type="region of interest" description="Disordered" evidence="1">
    <location>
        <begin position="18"/>
        <end position="47"/>
    </location>
</feature>
<protein>
    <recommendedName>
        <fullName evidence="2">DUF3597 domain-containing protein</fullName>
    </recommendedName>
</protein>
<evidence type="ECO:0000313" key="3">
    <source>
        <dbReference type="EMBL" id="ALE17064.1"/>
    </source>
</evidence>
<dbReference type="EMBL" id="CP012669">
    <property type="protein sequence ID" value="ALE17064.1"/>
    <property type="molecule type" value="Genomic_DNA"/>
</dbReference>
<proteinExistence type="predicted"/>
<dbReference type="STRING" id="361183.AMC99_01774"/>
<dbReference type="Proteomes" id="UP000057938">
    <property type="component" value="Chromosome"/>
</dbReference>
<reference evidence="3 4" key="1">
    <citation type="submission" date="2015-09" db="EMBL/GenBank/DDBJ databases">
        <title>Complete genome sequence of a benzo[a]pyrene-degrading bacterium Altererythrobacter epoxidivorans CGMCC 1.7731T.</title>
        <authorList>
            <person name="Li Z."/>
            <person name="Cheng H."/>
            <person name="Huo Y."/>
            <person name="Xu X."/>
        </authorList>
    </citation>
    <scope>NUCLEOTIDE SEQUENCE [LARGE SCALE GENOMIC DNA]</scope>
    <source>
        <strain evidence="3 4">CGMCC 1.7731</strain>
    </source>
</reference>
<name>A0A0M4M8P1_9SPHN</name>
<feature type="domain" description="DUF3597" evidence="2">
    <location>
        <begin position="3"/>
        <end position="124"/>
    </location>
</feature>
<evidence type="ECO:0000256" key="1">
    <source>
        <dbReference type="SAM" id="MobiDB-lite"/>
    </source>
</evidence>
<dbReference type="PATRIC" id="fig|361183.4.peg.1744"/>
<dbReference type="OrthoDB" id="9812045at2"/>
<organism evidence="3 4">
    <name type="scientific">Altererythrobacter epoxidivorans</name>
    <dbReference type="NCBI Taxonomy" id="361183"/>
    <lineage>
        <taxon>Bacteria</taxon>
        <taxon>Pseudomonadati</taxon>
        <taxon>Pseudomonadota</taxon>
        <taxon>Alphaproteobacteria</taxon>
        <taxon>Sphingomonadales</taxon>
        <taxon>Erythrobacteraceae</taxon>
        <taxon>Altererythrobacter</taxon>
    </lineage>
</organism>
<accession>A0A0M4M8P1</accession>
<dbReference type="AlphaFoldDB" id="A0A0M4M8P1"/>
<evidence type="ECO:0000313" key="4">
    <source>
        <dbReference type="Proteomes" id="UP000057938"/>
    </source>
</evidence>
<keyword evidence="4" id="KW-1185">Reference proteome</keyword>
<dbReference type="InterPro" id="IPR022016">
    <property type="entry name" value="DUF3597"/>
</dbReference>
<dbReference type="Pfam" id="PF12200">
    <property type="entry name" value="DUF3597"/>
    <property type="match status" value="1"/>
</dbReference>
<feature type="compositionally biased region" description="Low complexity" evidence="1">
    <location>
        <begin position="22"/>
        <end position="32"/>
    </location>
</feature>